<proteinExistence type="predicted"/>
<dbReference type="PROSITE" id="PS50109">
    <property type="entry name" value="HIS_KIN"/>
    <property type="match status" value="1"/>
</dbReference>
<evidence type="ECO:0000256" key="6">
    <source>
        <dbReference type="ARBA" id="ARBA00022679"/>
    </source>
</evidence>
<evidence type="ECO:0000256" key="14">
    <source>
        <dbReference type="SAM" id="Phobius"/>
    </source>
</evidence>
<dbReference type="PANTHER" id="PTHR45453:SF2">
    <property type="entry name" value="HISTIDINE KINASE"/>
    <property type="match status" value="1"/>
</dbReference>
<comment type="catalytic activity">
    <reaction evidence="1">
        <text>ATP + protein L-histidine = ADP + protein N-phospho-L-histidine.</text>
        <dbReference type="EC" id="2.7.13.3"/>
    </reaction>
</comment>
<evidence type="ECO:0000313" key="16">
    <source>
        <dbReference type="EMBL" id="AGX04803.1"/>
    </source>
</evidence>
<sequence length="350" mass="40415">MKLFFKDHSGVIFLHIVMLFSVLIIYRMAGFRDIKVSLYTVFLGLCLLGGYLVFRYAGMKGYYARLTNPFAALDESISATGFYPMAEALDQLLLNQYQLYENKLAQWERDKNEHLIFMNQWVHQMKTPLSVIELLLQDEDEVSRENIREETDRIQKGLETVLYNARLKSFEHDFHAEPVRLRELAVKLVQENKRLFIRNEVYPEIAAGADLIVHSDKKWLEFAVSQILINSIKYSKGTNQQVTISFWQEGETVILEVKDRGHGIPASDIERVFQPFFTGENGRRFSESTGMGLYLVSEISISFNFSWSWSPRKERGLLFASCSMSRTASYKIVSLVKGTSIAEAISLLYY</sequence>
<dbReference type="AlphaFoldDB" id="U5LBM6"/>
<keyword evidence="5" id="KW-0597">Phosphoprotein</keyword>
<dbReference type="InterPro" id="IPR004358">
    <property type="entry name" value="Sig_transdc_His_kin-like_C"/>
</dbReference>
<evidence type="ECO:0000256" key="12">
    <source>
        <dbReference type="ARBA" id="ARBA00023012"/>
    </source>
</evidence>
<accession>U5LBM6</accession>
<dbReference type="GO" id="GO:0000155">
    <property type="term" value="F:phosphorelay sensor kinase activity"/>
    <property type="evidence" value="ECO:0007669"/>
    <property type="project" value="InterPro"/>
</dbReference>
<evidence type="ECO:0000256" key="7">
    <source>
        <dbReference type="ARBA" id="ARBA00022692"/>
    </source>
</evidence>
<keyword evidence="7 14" id="KW-0812">Transmembrane</keyword>
<dbReference type="InterPro" id="IPR036890">
    <property type="entry name" value="HATPase_C_sf"/>
</dbReference>
<dbReference type="PATRIC" id="fig|1367477.3.peg.2871"/>
<dbReference type="GO" id="GO:0005524">
    <property type="term" value="F:ATP binding"/>
    <property type="evidence" value="ECO:0007669"/>
    <property type="project" value="UniProtKB-KW"/>
</dbReference>
<gene>
    <name evidence="16" type="ORF">N288_14515</name>
</gene>
<reference evidence="16 17" key="1">
    <citation type="submission" date="2013-07" db="EMBL/GenBank/DDBJ databases">
        <title>Complete genome sequence of Bacillus infantis NRRL B-14911 that has potential to induce cardiac disease by antigenic mimicry.</title>
        <authorList>
            <person name="Massilamany C."/>
            <person name="Smith T.P.L."/>
            <person name="Loy J.D."/>
            <person name="Barletta R."/>
            <person name="Reddy J."/>
        </authorList>
    </citation>
    <scope>NUCLEOTIDE SEQUENCE [LARGE SCALE GENOMIC DNA]</scope>
    <source>
        <strain evidence="16 17">NRRL B-14911</strain>
    </source>
</reference>
<dbReference type="Gene3D" id="3.30.565.10">
    <property type="entry name" value="Histidine kinase-like ATPase, C-terminal domain"/>
    <property type="match status" value="1"/>
</dbReference>
<evidence type="ECO:0000256" key="10">
    <source>
        <dbReference type="ARBA" id="ARBA00022840"/>
    </source>
</evidence>
<dbReference type="Pfam" id="PF02518">
    <property type="entry name" value="HATPase_c"/>
    <property type="match status" value="1"/>
</dbReference>
<dbReference type="GO" id="GO:0005886">
    <property type="term" value="C:plasma membrane"/>
    <property type="evidence" value="ECO:0007669"/>
    <property type="project" value="UniProtKB-SubCell"/>
</dbReference>
<evidence type="ECO:0000256" key="9">
    <source>
        <dbReference type="ARBA" id="ARBA00022777"/>
    </source>
</evidence>
<evidence type="ECO:0000256" key="13">
    <source>
        <dbReference type="ARBA" id="ARBA00023136"/>
    </source>
</evidence>
<keyword evidence="8" id="KW-0547">Nucleotide-binding</keyword>
<comment type="subcellular location">
    <subcellularLocation>
        <location evidence="2">Cell membrane</location>
        <topology evidence="2">Multi-pass membrane protein</topology>
    </subcellularLocation>
</comment>
<dbReference type="InterPro" id="IPR003661">
    <property type="entry name" value="HisK_dim/P_dom"/>
</dbReference>
<keyword evidence="13 14" id="KW-0472">Membrane</keyword>
<keyword evidence="6" id="KW-0808">Transferase</keyword>
<keyword evidence="17" id="KW-1185">Reference proteome</keyword>
<evidence type="ECO:0000259" key="15">
    <source>
        <dbReference type="PROSITE" id="PS50109"/>
    </source>
</evidence>
<dbReference type="InterPro" id="IPR005467">
    <property type="entry name" value="His_kinase_dom"/>
</dbReference>
<evidence type="ECO:0000256" key="5">
    <source>
        <dbReference type="ARBA" id="ARBA00022553"/>
    </source>
</evidence>
<dbReference type="SMART" id="SM00387">
    <property type="entry name" value="HATPase_c"/>
    <property type="match status" value="1"/>
</dbReference>
<evidence type="ECO:0000256" key="3">
    <source>
        <dbReference type="ARBA" id="ARBA00012438"/>
    </source>
</evidence>
<dbReference type="InterPro" id="IPR050351">
    <property type="entry name" value="BphY/WalK/GraS-like"/>
</dbReference>
<name>U5LBM6_9BACI</name>
<dbReference type="GO" id="GO:0016036">
    <property type="term" value="P:cellular response to phosphate starvation"/>
    <property type="evidence" value="ECO:0007669"/>
    <property type="project" value="TreeGrafter"/>
</dbReference>
<dbReference type="InterPro" id="IPR003594">
    <property type="entry name" value="HATPase_dom"/>
</dbReference>
<keyword evidence="4" id="KW-1003">Cell membrane</keyword>
<dbReference type="SUPFAM" id="SSF55874">
    <property type="entry name" value="ATPase domain of HSP90 chaperone/DNA topoisomerase II/histidine kinase"/>
    <property type="match status" value="1"/>
</dbReference>
<protein>
    <recommendedName>
        <fullName evidence="3">histidine kinase</fullName>
        <ecNumber evidence="3">2.7.13.3</ecNumber>
    </recommendedName>
</protein>
<evidence type="ECO:0000256" key="4">
    <source>
        <dbReference type="ARBA" id="ARBA00022475"/>
    </source>
</evidence>
<feature type="transmembrane region" description="Helical" evidence="14">
    <location>
        <begin position="36"/>
        <end position="54"/>
    </location>
</feature>
<dbReference type="EC" id="2.7.13.3" evidence="3"/>
<dbReference type="GO" id="GO:0004721">
    <property type="term" value="F:phosphoprotein phosphatase activity"/>
    <property type="evidence" value="ECO:0007669"/>
    <property type="project" value="TreeGrafter"/>
</dbReference>
<dbReference type="Proteomes" id="UP000017805">
    <property type="component" value="Chromosome"/>
</dbReference>
<dbReference type="EMBL" id="CP006643">
    <property type="protein sequence ID" value="AGX04803.1"/>
    <property type="molecule type" value="Genomic_DNA"/>
</dbReference>
<dbReference type="PRINTS" id="PR00344">
    <property type="entry name" value="BCTRLSENSOR"/>
</dbReference>
<dbReference type="KEGG" id="bif:N288_14515"/>
<dbReference type="STRING" id="1367477.N288_14515"/>
<evidence type="ECO:0000256" key="1">
    <source>
        <dbReference type="ARBA" id="ARBA00000085"/>
    </source>
</evidence>
<keyword evidence="10" id="KW-0067">ATP-binding</keyword>
<evidence type="ECO:0000256" key="8">
    <source>
        <dbReference type="ARBA" id="ARBA00022741"/>
    </source>
</evidence>
<keyword evidence="12" id="KW-0902">Two-component regulatory system</keyword>
<feature type="transmembrane region" description="Helical" evidence="14">
    <location>
        <begin position="12"/>
        <end position="30"/>
    </location>
</feature>
<dbReference type="CDD" id="cd00082">
    <property type="entry name" value="HisKA"/>
    <property type="match status" value="1"/>
</dbReference>
<dbReference type="PANTHER" id="PTHR45453">
    <property type="entry name" value="PHOSPHATE REGULON SENSOR PROTEIN PHOR"/>
    <property type="match status" value="1"/>
</dbReference>
<keyword evidence="11 14" id="KW-1133">Transmembrane helix</keyword>
<feature type="domain" description="Histidine kinase" evidence="15">
    <location>
        <begin position="120"/>
        <end position="299"/>
    </location>
</feature>
<organism evidence="16 17">
    <name type="scientific">Bacillus infantis NRRL B-14911</name>
    <dbReference type="NCBI Taxonomy" id="1367477"/>
    <lineage>
        <taxon>Bacteria</taxon>
        <taxon>Bacillati</taxon>
        <taxon>Bacillota</taxon>
        <taxon>Bacilli</taxon>
        <taxon>Bacillales</taxon>
        <taxon>Bacillaceae</taxon>
        <taxon>Bacillus</taxon>
    </lineage>
</organism>
<keyword evidence="9" id="KW-0418">Kinase</keyword>
<evidence type="ECO:0000256" key="11">
    <source>
        <dbReference type="ARBA" id="ARBA00022989"/>
    </source>
</evidence>
<dbReference type="HOGENOM" id="CLU_000445_13_1_9"/>
<evidence type="ECO:0000313" key="17">
    <source>
        <dbReference type="Proteomes" id="UP000017805"/>
    </source>
</evidence>
<evidence type="ECO:0000256" key="2">
    <source>
        <dbReference type="ARBA" id="ARBA00004651"/>
    </source>
</evidence>